<comment type="similarity">
    <text evidence="8">Belongs to the peptidase M24A family. Methionine aminopeptidase eukaryotic type 2 subfamily.</text>
</comment>
<feature type="binding site" evidence="8">
    <location>
        <position position="349"/>
    </location>
    <ligand>
        <name>a divalent metal cation</name>
        <dbReference type="ChEBI" id="CHEBI:60240"/>
        <label>2</label>
        <note>catalytic</note>
    </ligand>
</feature>
<dbReference type="PANTHER" id="PTHR45777">
    <property type="entry name" value="METHIONINE AMINOPEPTIDASE 2"/>
    <property type="match status" value="1"/>
</dbReference>
<keyword evidence="13" id="KW-1185">Reference proteome</keyword>
<comment type="function">
    <text evidence="8 9">Cotranslationally removes the N-terminal methionine from nascent proteins. The N-terminal methionine is often cleaved when the second residue in the primary sequence is small and uncharged (Met-Ala-, Cys, Gly, Pro, Ser, Thr, or Val).</text>
</comment>
<dbReference type="OrthoDB" id="7848262at2759"/>
<evidence type="ECO:0000256" key="5">
    <source>
        <dbReference type="ARBA" id="ARBA00022670"/>
    </source>
</evidence>
<dbReference type="NCBIfam" id="TIGR00501">
    <property type="entry name" value="met_pdase_II"/>
    <property type="match status" value="1"/>
</dbReference>
<evidence type="ECO:0000256" key="8">
    <source>
        <dbReference type="HAMAP-Rule" id="MF_03175"/>
    </source>
</evidence>
<sequence>MSKNQKKQNKNQNEQKKNNQKAESDLEFLQQYIKEQENTKSAQKPSQKKEEQSDQNSQQINQNTYGNLGPAYKEGMELINTRYQDNSEIINLGSWQEGETKQTSPPTIPIEKQYPEKNYPQGQIMEYTKDQAFRTSSQEMKEREKLMDHQIECLRKAAECHRQVRKYCQQIIRPGKRLIDICEQIEEMNRFLIQENGLEAGIAFPTGCSLNHVAAHYTPNNGDFTTIEYNDVCKIDFGTQVEGRIIDCAFTVAFNPKYEMLLKAVKEATNVGIREAGIDVRIPDVGAAIQEVMESFEVEMDGKVYPVKVVRNLNGHSIDPYNIHAGKSVPCVKSGPNVKMEEGEQYAIETFGVINGKGMIFEDGECSHYMKEFGKEMVPLRIPKARNLLKFIDNNFGTLAFCRRWLDRGGQTGHVLALKQLCDAGIVNPYPPLVDIRGSYVAQYEHTLILKPSCKEVISRGDDY</sequence>
<evidence type="ECO:0000313" key="12">
    <source>
        <dbReference type="EMBL" id="EGR34700.1"/>
    </source>
</evidence>
<dbReference type="Gene3D" id="1.10.10.10">
    <property type="entry name" value="Winged helix-like DNA-binding domain superfamily/Winged helix DNA-binding domain"/>
    <property type="match status" value="1"/>
</dbReference>
<evidence type="ECO:0000256" key="6">
    <source>
        <dbReference type="ARBA" id="ARBA00022723"/>
    </source>
</evidence>
<dbReference type="AlphaFoldDB" id="G0QJB0"/>
<dbReference type="CDD" id="cd01088">
    <property type="entry name" value="MetAP2"/>
    <property type="match status" value="1"/>
</dbReference>
<proteinExistence type="inferred from homology"/>
<evidence type="ECO:0000256" key="3">
    <source>
        <dbReference type="ARBA" id="ARBA00001954"/>
    </source>
</evidence>
<feature type="binding site" evidence="8">
    <location>
        <position position="445"/>
    </location>
    <ligand>
        <name>a divalent metal cation</name>
        <dbReference type="ChEBI" id="CHEBI:60240"/>
        <label>1</label>
    </ligand>
</feature>
<feature type="region of interest" description="Disordered" evidence="10">
    <location>
        <begin position="1"/>
        <end position="71"/>
    </location>
</feature>
<dbReference type="SUPFAM" id="SSF46785">
    <property type="entry name" value="Winged helix' DNA-binding domain"/>
    <property type="match status" value="1"/>
</dbReference>
<dbReference type="GO" id="GO:0004239">
    <property type="term" value="F:initiator methionyl aminopeptidase activity"/>
    <property type="evidence" value="ECO:0007669"/>
    <property type="project" value="UniProtKB-UniRule"/>
</dbReference>
<dbReference type="MEROPS" id="M24.002"/>
<dbReference type="PANTHER" id="PTHR45777:SF2">
    <property type="entry name" value="METHIONINE AMINOPEPTIDASE 2"/>
    <property type="match status" value="1"/>
</dbReference>
<keyword evidence="7 8" id="KW-0378">Hydrolase</keyword>
<dbReference type="SUPFAM" id="SSF55920">
    <property type="entry name" value="Creatinase/aminopeptidase"/>
    <property type="match status" value="1"/>
</dbReference>
<dbReference type="RefSeq" id="XP_004040004.1">
    <property type="nucleotide sequence ID" value="XM_004039956.1"/>
</dbReference>
<protein>
    <recommendedName>
        <fullName evidence="8">Methionine aminopeptidase 2</fullName>
        <shortName evidence="8">MAP 2</shortName>
        <shortName evidence="8">MetAP 2</shortName>
        <ecNumber evidence="8">3.4.11.18</ecNumber>
    </recommendedName>
    <alternativeName>
        <fullName evidence="8">Peptidase M</fullName>
    </alternativeName>
</protein>
<keyword evidence="6 8" id="KW-0479">Metal-binding</keyword>
<dbReference type="EC" id="3.4.11.18" evidence="8"/>
<dbReference type="eggNOG" id="KOG2775">
    <property type="taxonomic scope" value="Eukaryota"/>
</dbReference>
<evidence type="ECO:0000313" key="13">
    <source>
        <dbReference type="Proteomes" id="UP000008983"/>
    </source>
</evidence>
<dbReference type="InterPro" id="IPR050247">
    <property type="entry name" value="Met_Aminopeptidase_Type2"/>
</dbReference>
<dbReference type="InParanoid" id="G0QJB0"/>
<feature type="binding site" evidence="8">
    <location>
        <position position="445"/>
    </location>
    <ligand>
        <name>a divalent metal cation</name>
        <dbReference type="ChEBI" id="CHEBI:60240"/>
        <label>2</label>
        <note>catalytic</note>
    </ligand>
</feature>
<comment type="cofactor">
    <cofactor evidence="2">
        <name>Mn(2+)</name>
        <dbReference type="ChEBI" id="CHEBI:29035"/>
    </cofactor>
</comment>
<evidence type="ECO:0000256" key="10">
    <source>
        <dbReference type="SAM" id="MobiDB-lite"/>
    </source>
</evidence>
<dbReference type="InterPro" id="IPR001714">
    <property type="entry name" value="Pept_M24_MAP"/>
</dbReference>
<evidence type="ECO:0000256" key="4">
    <source>
        <dbReference type="ARBA" id="ARBA00022438"/>
    </source>
</evidence>
<feature type="binding site" evidence="8">
    <location>
        <position position="247"/>
    </location>
    <ligand>
        <name>a divalent metal cation</name>
        <dbReference type="ChEBI" id="CHEBI:60240"/>
        <label>2</label>
        <note>catalytic</note>
    </ligand>
</feature>
<dbReference type="EMBL" id="GL983054">
    <property type="protein sequence ID" value="EGR34700.1"/>
    <property type="molecule type" value="Genomic_DNA"/>
</dbReference>
<feature type="compositionally biased region" description="Basic and acidic residues" evidence="10">
    <location>
        <begin position="13"/>
        <end position="24"/>
    </location>
</feature>
<dbReference type="Proteomes" id="UP000008983">
    <property type="component" value="Unassembled WGS sequence"/>
</dbReference>
<dbReference type="Pfam" id="PF00557">
    <property type="entry name" value="Peptidase_M24"/>
    <property type="match status" value="1"/>
</dbReference>
<dbReference type="GO" id="GO:0006508">
    <property type="term" value="P:proteolysis"/>
    <property type="evidence" value="ECO:0007669"/>
    <property type="project" value="UniProtKB-KW"/>
</dbReference>
<dbReference type="STRING" id="857967.G0QJB0"/>
<name>G0QJB0_ICHMU</name>
<dbReference type="InterPro" id="IPR036005">
    <property type="entry name" value="Creatinase/aminopeptidase-like"/>
</dbReference>
<keyword evidence="4 8" id="KW-0031">Aminopeptidase</keyword>
<feature type="domain" description="Peptidase M24" evidence="11">
    <location>
        <begin position="152"/>
        <end position="362"/>
    </location>
</feature>
<keyword evidence="8" id="KW-0963">Cytoplasm</keyword>
<dbReference type="GO" id="GO:0046872">
    <property type="term" value="F:metal ion binding"/>
    <property type="evidence" value="ECO:0007669"/>
    <property type="project" value="UniProtKB-UniRule"/>
</dbReference>
<dbReference type="GeneID" id="14910892"/>
<evidence type="ECO:0000256" key="7">
    <source>
        <dbReference type="ARBA" id="ARBA00022801"/>
    </source>
</evidence>
<comment type="catalytic activity">
    <reaction evidence="1 8 9">
        <text>Release of N-terminal amino acids, preferentially methionine, from peptides and arylamides.</text>
        <dbReference type="EC" id="3.4.11.18"/>
    </reaction>
</comment>
<evidence type="ECO:0000256" key="9">
    <source>
        <dbReference type="RuleBase" id="RU003653"/>
    </source>
</evidence>
<dbReference type="InterPro" id="IPR000994">
    <property type="entry name" value="Pept_M24"/>
</dbReference>
<comment type="subcellular location">
    <subcellularLocation>
        <location evidence="8">Cytoplasm</location>
    </subcellularLocation>
</comment>
<feature type="binding site" evidence="8">
    <location>
        <position position="316"/>
    </location>
    <ligand>
        <name>a divalent metal cation</name>
        <dbReference type="ChEBI" id="CHEBI:60240"/>
        <label>2</label>
        <note>catalytic</note>
    </ligand>
</feature>
<evidence type="ECO:0000256" key="1">
    <source>
        <dbReference type="ARBA" id="ARBA00000294"/>
    </source>
</evidence>
<dbReference type="GO" id="GO:0005737">
    <property type="term" value="C:cytoplasm"/>
    <property type="evidence" value="ECO:0007669"/>
    <property type="project" value="UniProtKB-SubCell"/>
</dbReference>
<comment type="cofactor">
    <cofactor evidence="3">
        <name>Fe(2+)</name>
        <dbReference type="ChEBI" id="CHEBI:29033"/>
    </cofactor>
</comment>
<feature type="binding site" evidence="8">
    <location>
        <position position="324"/>
    </location>
    <ligand>
        <name>substrate</name>
    </ligand>
</feature>
<dbReference type="PRINTS" id="PR00599">
    <property type="entry name" value="MAPEPTIDASE"/>
</dbReference>
<feature type="binding site" evidence="8">
    <location>
        <position position="247"/>
    </location>
    <ligand>
        <name>a divalent metal cation</name>
        <dbReference type="ChEBI" id="CHEBI:60240"/>
        <label>1</label>
    </ligand>
</feature>
<dbReference type="Gene3D" id="3.90.230.10">
    <property type="entry name" value="Creatinase/methionine aminopeptidase superfamily"/>
    <property type="match status" value="1"/>
</dbReference>
<dbReference type="OMA" id="PFAKRWL"/>
<comment type="cofactor">
    <cofactor evidence="8">
        <name>Co(2+)</name>
        <dbReference type="ChEBI" id="CHEBI:48828"/>
    </cofactor>
    <cofactor evidence="8">
        <name>Zn(2+)</name>
        <dbReference type="ChEBI" id="CHEBI:29105"/>
    </cofactor>
    <cofactor evidence="8">
        <name>Mn(2+)</name>
        <dbReference type="ChEBI" id="CHEBI:29035"/>
    </cofactor>
    <cofactor evidence="8">
        <name>Fe(2+)</name>
        <dbReference type="ChEBI" id="CHEBI:29033"/>
    </cofactor>
    <text evidence="8">Binds 2 divalent metal cations per subunit. Has a high-affinity and a low affinity metal-binding site. The true nature of the physiological cofactor is under debate. The enzyme is active with cobalt, zinc, manganese or divalent iron ions. Most likely, methionine aminopeptidases function as mononuclear Fe(2+)-metalloproteases under physiological conditions, and the catalytically relevant metal-binding site has been assigned to the histidine-containing high-affinity site.</text>
</comment>
<dbReference type="InterPro" id="IPR002468">
    <property type="entry name" value="Pept_M24A_MAP2"/>
</dbReference>
<reference evidence="12 13" key="1">
    <citation type="submission" date="2011-07" db="EMBL/GenBank/DDBJ databases">
        <authorList>
            <person name="Coyne R."/>
            <person name="Brami D."/>
            <person name="Johnson J."/>
            <person name="Hostetler J."/>
            <person name="Hannick L."/>
            <person name="Clark T."/>
            <person name="Cassidy-Hanley D."/>
            <person name="Inman J."/>
        </authorList>
    </citation>
    <scope>NUCLEOTIDE SEQUENCE [LARGE SCALE GENOMIC DNA]</scope>
    <source>
        <strain evidence="12 13">G5</strain>
    </source>
</reference>
<organism evidence="12 13">
    <name type="scientific">Ichthyophthirius multifiliis</name>
    <name type="common">White spot disease agent</name>
    <name type="synonym">Ich</name>
    <dbReference type="NCBI Taxonomy" id="5932"/>
    <lineage>
        <taxon>Eukaryota</taxon>
        <taxon>Sar</taxon>
        <taxon>Alveolata</taxon>
        <taxon>Ciliophora</taxon>
        <taxon>Intramacronucleata</taxon>
        <taxon>Oligohymenophorea</taxon>
        <taxon>Hymenostomatida</taxon>
        <taxon>Ophryoglenina</taxon>
        <taxon>Ichthyophthirius</taxon>
    </lineage>
</organism>
<accession>G0QJB0</accession>
<evidence type="ECO:0000256" key="2">
    <source>
        <dbReference type="ARBA" id="ARBA00001936"/>
    </source>
</evidence>
<evidence type="ECO:0000259" key="11">
    <source>
        <dbReference type="Pfam" id="PF00557"/>
    </source>
</evidence>
<keyword evidence="5 8" id="KW-0645">Protease</keyword>
<dbReference type="InterPro" id="IPR036390">
    <property type="entry name" value="WH_DNA-bd_sf"/>
</dbReference>
<feature type="compositionally biased region" description="Low complexity" evidence="10">
    <location>
        <begin position="54"/>
        <end position="63"/>
    </location>
</feature>
<feature type="binding site" evidence="8">
    <location>
        <position position="236"/>
    </location>
    <ligand>
        <name>a divalent metal cation</name>
        <dbReference type="ChEBI" id="CHEBI:60240"/>
        <label>1</label>
    </ligand>
</feature>
<dbReference type="HAMAP" id="MF_03175">
    <property type="entry name" value="MetAP_2_euk"/>
    <property type="match status" value="1"/>
</dbReference>
<dbReference type="InterPro" id="IPR036388">
    <property type="entry name" value="WH-like_DNA-bd_sf"/>
</dbReference>
<gene>
    <name evidence="12" type="ORF">IMG5_003620</name>
</gene>
<dbReference type="FunCoup" id="G0QJB0">
    <property type="interactions" value="627"/>
</dbReference>
<feature type="binding site" evidence="8">
    <location>
        <position position="216"/>
    </location>
    <ligand>
        <name>substrate</name>
    </ligand>
</feature>
<dbReference type="GO" id="GO:0070006">
    <property type="term" value="F:metalloaminopeptidase activity"/>
    <property type="evidence" value="ECO:0007669"/>
    <property type="project" value="UniProtKB-UniRule"/>
</dbReference>